<dbReference type="InterPro" id="IPR058163">
    <property type="entry name" value="LysR-type_TF_proteobact-type"/>
</dbReference>
<evidence type="ECO:0000313" key="6">
    <source>
        <dbReference type="EMBL" id="MCZ4281007.1"/>
    </source>
</evidence>
<dbReference type="Pfam" id="PF00126">
    <property type="entry name" value="HTH_1"/>
    <property type="match status" value="1"/>
</dbReference>
<feature type="domain" description="HTH lysR-type" evidence="5">
    <location>
        <begin position="1"/>
        <end position="59"/>
    </location>
</feature>
<dbReference type="InterPro" id="IPR000847">
    <property type="entry name" value="LysR_HTH_N"/>
</dbReference>
<proteinExistence type="inferred from homology"/>
<keyword evidence="3" id="KW-0238">DNA-binding</keyword>
<dbReference type="PANTHER" id="PTHR30537:SF5">
    <property type="entry name" value="HTH-TYPE TRANSCRIPTIONAL ACTIVATOR TTDR-RELATED"/>
    <property type="match status" value="1"/>
</dbReference>
<gene>
    <name evidence="6" type="ORF">O4H49_09480</name>
</gene>
<name>A0ABT4LM16_9PROT</name>
<evidence type="ECO:0000259" key="5">
    <source>
        <dbReference type="PROSITE" id="PS50931"/>
    </source>
</evidence>
<comment type="similarity">
    <text evidence="1">Belongs to the LysR transcriptional regulatory family.</text>
</comment>
<reference evidence="6" key="1">
    <citation type="submission" date="2022-12" db="EMBL/GenBank/DDBJ databases">
        <title>Bacterial isolates from different developmental stages of Nematostella vectensis.</title>
        <authorList>
            <person name="Fraune S."/>
        </authorList>
    </citation>
    <scope>NUCLEOTIDE SEQUENCE</scope>
    <source>
        <strain evidence="6">G21630-S1</strain>
    </source>
</reference>
<dbReference type="PANTHER" id="PTHR30537">
    <property type="entry name" value="HTH-TYPE TRANSCRIPTIONAL REGULATOR"/>
    <property type="match status" value="1"/>
</dbReference>
<evidence type="ECO:0000256" key="4">
    <source>
        <dbReference type="ARBA" id="ARBA00023163"/>
    </source>
</evidence>
<dbReference type="InterPro" id="IPR036388">
    <property type="entry name" value="WH-like_DNA-bd_sf"/>
</dbReference>
<dbReference type="CDD" id="cd08422">
    <property type="entry name" value="PBP2_CrgA_like"/>
    <property type="match status" value="1"/>
</dbReference>
<dbReference type="Gene3D" id="3.40.190.290">
    <property type="match status" value="1"/>
</dbReference>
<dbReference type="Proteomes" id="UP001069802">
    <property type="component" value="Unassembled WGS sequence"/>
</dbReference>
<keyword evidence="2" id="KW-0805">Transcription regulation</keyword>
<dbReference type="InterPro" id="IPR036390">
    <property type="entry name" value="WH_DNA-bd_sf"/>
</dbReference>
<evidence type="ECO:0000313" key="7">
    <source>
        <dbReference type="Proteomes" id="UP001069802"/>
    </source>
</evidence>
<dbReference type="RefSeq" id="WP_269423192.1">
    <property type="nucleotide sequence ID" value="NZ_JAPWGY010000003.1"/>
</dbReference>
<dbReference type="SUPFAM" id="SSF53850">
    <property type="entry name" value="Periplasmic binding protein-like II"/>
    <property type="match status" value="1"/>
</dbReference>
<evidence type="ECO:0000256" key="1">
    <source>
        <dbReference type="ARBA" id="ARBA00009437"/>
    </source>
</evidence>
<dbReference type="EMBL" id="JAPWGY010000003">
    <property type="protein sequence ID" value="MCZ4281007.1"/>
    <property type="molecule type" value="Genomic_DNA"/>
</dbReference>
<accession>A0ABT4LM16</accession>
<protein>
    <submittedName>
        <fullName evidence="6">LysR family transcriptional regulator</fullName>
    </submittedName>
</protein>
<evidence type="ECO:0000256" key="2">
    <source>
        <dbReference type="ARBA" id="ARBA00023015"/>
    </source>
</evidence>
<dbReference type="Gene3D" id="1.10.10.10">
    <property type="entry name" value="Winged helix-like DNA-binding domain superfamily/Winged helix DNA-binding domain"/>
    <property type="match status" value="1"/>
</dbReference>
<dbReference type="PROSITE" id="PS50931">
    <property type="entry name" value="HTH_LYSR"/>
    <property type="match status" value="1"/>
</dbReference>
<evidence type="ECO:0000256" key="3">
    <source>
        <dbReference type="ARBA" id="ARBA00023125"/>
    </source>
</evidence>
<keyword evidence="7" id="KW-1185">Reference proteome</keyword>
<keyword evidence="4" id="KW-0804">Transcription</keyword>
<comment type="caution">
    <text evidence="6">The sequence shown here is derived from an EMBL/GenBank/DDBJ whole genome shotgun (WGS) entry which is preliminary data.</text>
</comment>
<organism evidence="6 7">
    <name type="scientific">Kiloniella laminariae</name>
    <dbReference type="NCBI Taxonomy" id="454162"/>
    <lineage>
        <taxon>Bacteria</taxon>
        <taxon>Pseudomonadati</taxon>
        <taxon>Pseudomonadota</taxon>
        <taxon>Alphaproteobacteria</taxon>
        <taxon>Rhodospirillales</taxon>
        <taxon>Kiloniellaceae</taxon>
        <taxon>Kiloniella</taxon>
    </lineage>
</organism>
<dbReference type="SUPFAM" id="SSF46785">
    <property type="entry name" value="Winged helix' DNA-binding domain"/>
    <property type="match status" value="1"/>
</dbReference>
<dbReference type="InterPro" id="IPR005119">
    <property type="entry name" value="LysR_subst-bd"/>
</dbReference>
<sequence>MDTLEAMRIFTRVVEQGGFTAAARHLGISTMLASKYVRQLEDRIDARLLNRTTRRVSVTELGQIYYDRALTILEQMDELQSLVSEQTGSIRGHLRVTAPRVLGEGIVVDCANDFLKQHPEITIDLSLEERTVDIVQEGIDVAIRLGNLNDSSLIARKIARYKYLLCASPSYLEARGTPTHPDQLKAHDCIVGSTISQTNQWEFIVSGQKVLQTIKPRARVNAAEAIRKMALENHGIGMCLISTVQDDLANGRLVRVLQEFEAYDRNAYVIYPHRRHLAPRVKAFADHVALYFRNSDQVEH</sequence>
<dbReference type="Pfam" id="PF03466">
    <property type="entry name" value="LysR_substrate"/>
    <property type="match status" value="1"/>
</dbReference>